<dbReference type="Proteomes" id="UP000489600">
    <property type="component" value="Unassembled WGS sequence"/>
</dbReference>
<feature type="coiled-coil region" evidence="1">
    <location>
        <begin position="225"/>
        <end position="259"/>
    </location>
</feature>
<evidence type="ECO:0000256" key="1">
    <source>
        <dbReference type="SAM" id="Coils"/>
    </source>
</evidence>
<keyword evidence="4" id="KW-1185">Reference proteome</keyword>
<evidence type="ECO:0000313" key="4">
    <source>
        <dbReference type="Proteomes" id="UP000489600"/>
    </source>
</evidence>
<dbReference type="InterPro" id="IPR004252">
    <property type="entry name" value="Probable_transposase_24"/>
</dbReference>
<accession>A0A565BLL1</accession>
<evidence type="ECO:0000256" key="2">
    <source>
        <dbReference type="SAM" id="MobiDB-lite"/>
    </source>
</evidence>
<dbReference type="AlphaFoldDB" id="A0A565BLL1"/>
<dbReference type="EMBL" id="CABITT030000004">
    <property type="protein sequence ID" value="VVB02507.1"/>
    <property type="molecule type" value="Genomic_DNA"/>
</dbReference>
<reference evidence="3" key="1">
    <citation type="submission" date="2019-07" db="EMBL/GenBank/DDBJ databases">
        <authorList>
            <person name="Dittberner H."/>
        </authorList>
    </citation>
    <scope>NUCLEOTIDE SEQUENCE [LARGE SCALE GENOMIC DNA]</scope>
</reference>
<name>A0A565BLL1_9BRAS</name>
<comment type="caution">
    <text evidence="3">The sequence shown here is derived from an EMBL/GenBank/DDBJ whole genome shotgun (WGS) entry which is preliminary data.</text>
</comment>
<protein>
    <submittedName>
        <fullName evidence="3">Uncharacterized protein</fullName>
    </submittedName>
</protein>
<organism evidence="3 4">
    <name type="scientific">Arabis nemorensis</name>
    <dbReference type="NCBI Taxonomy" id="586526"/>
    <lineage>
        <taxon>Eukaryota</taxon>
        <taxon>Viridiplantae</taxon>
        <taxon>Streptophyta</taxon>
        <taxon>Embryophyta</taxon>
        <taxon>Tracheophyta</taxon>
        <taxon>Spermatophyta</taxon>
        <taxon>Magnoliopsida</taxon>
        <taxon>eudicotyledons</taxon>
        <taxon>Gunneridae</taxon>
        <taxon>Pentapetalae</taxon>
        <taxon>rosids</taxon>
        <taxon>malvids</taxon>
        <taxon>Brassicales</taxon>
        <taxon>Brassicaceae</taxon>
        <taxon>Arabideae</taxon>
        <taxon>Arabis</taxon>
    </lineage>
</organism>
<evidence type="ECO:0000313" key="3">
    <source>
        <dbReference type="EMBL" id="VVB02507.1"/>
    </source>
</evidence>
<keyword evidence="1" id="KW-0175">Coiled coil</keyword>
<feature type="compositionally biased region" description="Polar residues" evidence="2">
    <location>
        <begin position="103"/>
        <end position="113"/>
    </location>
</feature>
<dbReference type="Pfam" id="PF03004">
    <property type="entry name" value="Transposase_24"/>
    <property type="match status" value="1"/>
</dbReference>
<dbReference type="OrthoDB" id="1109206at2759"/>
<proteinExistence type="predicted"/>
<sequence length="273" mass="31856">MLISKAILQIFKSQLDYPYEKPSKIPQTENDKWQRAFKQDFTWEENLTSMVRKGFNLQVTASYKSHMHEWKQKWIKNADEKPADLAPHVWTGLKQYWMKPETKGTSTTNSKNRMSQRGRKGHFTQNGGTKSIETREREMTIANNGVRPHYGVLLKETHTNKKTKMAQDKVVEECLAAIEEDRQTQLTQLSQAGSNTEDLPRDDMNLIVLNVIRGWSASGARPSNPTHLEEEIERLNERLNEKRAERERKDKENEDFRARMKAFLKTAYPGQDF</sequence>
<feature type="region of interest" description="Disordered" evidence="2">
    <location>
        <begin position="101"/>
        <end position="128"/>
    </location>
</feature>
<gene>
    <name evidence="3" type="ORF">ANE_LOCUS12951</name>
</gene>